<keyword evidence="4" id="KW-0645">Protease</keyword>
<dbReference type="SMART" id="SM00020">
    <property type="entry name" value="Tryp_SPc"/>
    <property type="match status" value="1"/>
</dbReference>
<gene>
    <name evidence="4" type="ORF">BA890_21620</name>
</gene>
<accession>A0AAN0Y7M1</accession>
<dbReference type="Gene3D" id="2.40.10.10">
    <property type="entry name" value="Trypsin-like serine proteases"/>
    <property type="match status" value="1"/>
</dbReference>
<keyword evidence="4" id="KW-0378">Hydrolase</keyword>
<dbReference type="InterPro" id="IPR051487">
    <property type="entry name" value="Ser/Thr_Proteases_Immune/Dev"/>
</dbReference>
<keyword evidence="2" id="KW-0732">Signal</keyword>
<feature type="domain" description="Peptidase S1" evidence="3">
    <location>
        <begin position="22"/>
        <end position="345"/>
    </location>
</feature>
<keyword evidence="5" id="KW-1185">Reference proteome</keyword>
<dbReference type="InterPro" id="IPR018114">
    <property type="entry name" value="TRYPSIN_HIS"/>
</dbReference>
<dbReference type="PROSITE" id="PS00134">
    <property type="entry name" value="TRYPSIN_HIS"/>
    <property type="match status" value="1"/>
</dbReference>
<dbReference type="InterPro" id="IPR001314">
    <property type="entry name" value="Peptidase_S1A"/>
</dbReference>
<dbReference type="PANTHER" id="PTHR24256">
    <property type="entry name" value="TRYPTASE-RELATED"/>
    <property type="match status" value="1"/>
</dbReference>
<proteinExistence type="predicted"/>
<dbReference type="InterPro" id="IPR043504">
    <property type="entry name" value="Peptidase_S1_PA_chymotrypsin"/>
</dbReference>
<dbReference type="GO" id="GO:0004252">
    <property type="term" value="F:serine-type endopeptidase activity"/>
    <property type="evidence" value="ECO:0007669"/>
    <property type="project" value="InterPro"/>
</dbReference>
<feature type="signal peptide" evidence="2">
    <location>
        <begin position="1"/>
        <end position="20"/>
    </location>
</feature>
<dbReference type="PRINTS" id="PR00722">
    <property type="entry name" value="CHYMOTRYPSIN"/>
</dbReference>
<dbReference type="GO" id="GO:0006508">
    <property type="term" value="P:proteolysis"/>
    <property type="evidence" value="ECO:0007669"/>
    <property type="project" value="UniProtKB-KW"/>
</dbReference>
<dbReference type="PROSITE" id="PS50240">
    <property type="entry name" value="TRYPSIN_DOM"/>
    <property type="match status" value="1"/>
</dbReference>
<dbReference type="InterPro" id="IPR009003">
    <property type="entry name" value="Peptidase_S1_PA"/>
</dbReference>
<evidence type="ECO:0000313" key="4">
    <source>
        <dbReference type="EMBL" id="ANQ15309.1"/>
    </source>
</evidence>
<dbReference type="RefSeq" id="WP_020334119.1">
    <property type="nucleotide sequence ID" value="NZ_ATFJ01000017.1"/>
</dbReference>
<dbReference type="GeneID" id="70914683"/>
<organism evidence="4 5">
    <name type="scientific">Vibrio natriegens NBRC 15636 = ATCC 14048 = DSM 759</name>
    <dbReference type="NCBI Taxonomy" id="1219067"/>
    <lineage>
        <taxon>Bacteria</taxon>
        <taxon>Pseudomonadati</taxon>
        <taxon>Pseudomonadota</taxon>
        <taxon>Gammaproteobacteria</taxon>
        <taxon>Vibrionales</taxon>
        <taxon>Vibrionaceae</taxon>
        <taxon>Vibrio</taxon>
    </lineage>
</organism>
<dbReference type="Proteomes" id="UP000092741">
    <property type="component" value="Chromosome 2"/>
</dbReference>
<keyword evidence="1" id="KW-1015">Disulfide bond</keyword>
<evidence type="ECO:0000313" key="5">
    <source>
        <dbReference type="Proteomes" id="UP000092741"/>
    </source>
</evidence>
<dbReference type="KEGG" id="vna:PN96_17775"/>
<reference evidence="4 5" key="1">
    <citation type="submission" date="2016-07" db="EMBL/GenBank/DDBJ databases">
        <title>Developing Vibrio natriegens as a novel, fast-growing host for biotechnology.</title>
        <authorList>
            <person name="Weinstock M.T."/>
            <person name="Hesek E.D."/>
            <person name="Wilson C.M."/>
            <person name="Gibson D.G."/>
        </authorList>
    </citation>
    <scope>NUCLEOTIDE SEQUENCE [LARGE SCALE GENOMIC DNA]</scope>
    <source>
        <strain evidence="4 5">ATCC 14048</strain>
    </source>
</reference>
<dbReference type="InterPro" id="IPR001254">
    <property type="entry name" value="Trypsin_dom"/>
</dbReference>
<dbReference type="Pfam" id="PF00089">
    <property type="entry name" value="Trypsin"/>
    <property type="match status" value="1"/>
</dbReference>
<evidence type="ECO:0000256" key="2">
    <source>
        <dbReference type="SAM" id="SignalP"/>
    </source>
</evidence>
<dbReference type="AlphaFoldDB" id="A0AAN0Y7M1"/>
<dbReference type="SUPFAM" id="SSF50494">
    <property type="entry name" value="Trypsin-like serine proteases"/>
    <property type="match status" value="1"/>
</dbReference>
<feature type="chain" id="PRO_5042864493" evidence="2">
    <location>
        <begin position="21"/>
        <end position="442"/>
    </location>
</feature>
<dbReference type="EMBL" id="CP016346">
    <property type="protein sequence ID" value="ANQ15309.1"/>
    <property type="molecule type" value="Genomic_DNA"/>
</dbReference>
<name>A0AAN0Y7M1_VIBNA</name>
<protein>
    <submittedName>
        <fullName evidence="4">Serine protease</fullName>
    </submittedName>
</protein>
<evidence type="ECO:0000259" key="3">
    <source>
        <dbReference type="PROSITE" id="PS50240"/>
    </source>
</evidence>
<sequence length="442" mass="48305">MRNKWAPLFASLLISTSTYAIVVDENTYVQKTQQDFDDNFSFLASVRASIFAEDHSCGGTIISERWVLTAAHCLVASDASLEDSNSNPDVFTLYDVAKPKEISITAGKADLSQVEISDIYKVTHVVIHPDYYPVQSVTVETIDSTDNTGETEVMVLESTAYQNDLALLYVERDFPSNLVGKVSLGDVNSNSRLSDLGERWDSANPEPNVKVAGWGTGGDSDPAIGASTTEFRDTDVSYYPMSLCYERLESAEEMPIYLESPVDPTKLCTLPTQSFPIGDNIFGNGACVGDTGGPLLLPSSDGLSFTQVGIISAGPIINSVCSSVTLPTWYTNVSYYTEWIDSYLDSEQPPEAVITKPDFLIVPEETEDGEDTVTEGEEGETVTETEDEEVIEDEECNASIEGQYVVFCDDDEDDDSSGGSIGYMYLLLMLLLAASRRKVINR</sequence>
<evidence type="ECO:0000256" key="1">
    <source>
        <dbReference type="ARBA" id="ARBA00023157"/>
    </source>
</evidence>